<dbReference type="Proteomes" id="UP001596417">
    <property type="component" value="Unassembled WGS sequence"/>
</dbReference>
<reference evidence="1 2" key="1">
    <citation type="journal article" date="2019" name="Int. J. Syst. Evol. Microbiol.">
        <title>The Global Catalogue of Microorganisms (GCM) 10K type strain sequencing project: providing services to taxonomists for standard genome sequencing and annotation.</title>
        <authorList>
            <consortium name="The Broad Institute Genomics Platform"/>
            <consortium name="The Broad Institute Genome Sequencing Center for Infectious Disease"/>
            <person name="Wu L."/>
            <person name="Ma J."/>
        </authorList>
    </citation>
    <scope>NUCLEOTIDE SEQUENCE [LARGE SCALE GENOMIC DNA]</scope>
    <source>
        <strain evidence="1 2">RDMS1</strain>
    </source>
</reference>
<evidence type="ECO:0000313" key="2">
    <source>
        <dbReference type="Proteomes" id="UP001596417"/>
    </source>
</evidence>
<gene>
    <name evidence="1" type="ORF">ACFQL7_04920</name>
</gene>
<dbReference type="EMBL" id="JBHTAX010000001">
    <property type="protein sequence ID" value="MFC7189254.1"/>
    <property type="molecule type" value="Genomic_DNA"/>
</dbReference>
<name>A0ABD5YIR0_9EURY</name>
<dbReference type="RefSeq" id="WP_248905238.1">
    <property type="nucleotide sequence ID" value="NZ_CP109979.1"/>
</dbReference>
<proteinExistence type="predicted"/>
<comment type="caution">
    <text evidence="1">The sequence shown here is derived from an EMBL/GenBank/DDBJ whole genome shotgun (WGS) entry which is preliminary data.</text>
</comment>
<evidence type="ECO:0000313" key="1">
    <source>
        <dbReference type="EMBL" id="MFC7189254.1"/>
    </source>
</evidence>
<keyword evidence="2" id="KW-1185">Reference proteome</keyword>
<dbReference type="AlphaFoldDB" id="A0ABD5YIR0"/>
<dbReference type="GeneID" id="76198819"/>
<sequence length="177" mass="19851">MTDPVIWGLRRDLHSETLGQEDSLLCDYHDSPASVSIDGPVLFECIRIIDPELDGYHEDEEWEIDVVRCSDCAITSIEEPTYGYEEALVQLSVAVSDDVVSITAPEQNDVTVLEFSSAADGCRPMIVDEQLYEEIGTDDHSLGRWSRVSELLGMDLSEPLQERIESLIEQSPETPFE</sequence>
<evidence type="ECO:0008006" key="3">
    <source>
        <dbReference type="Google" id="ProtNLM"/>
    </source>
</evidence>
<accession>A0ABD5YIR0</accession>
<organism evidence="1 2">
    <name type="scientific">Halocatena marina</name>
    <dbReference type="NCBI Taxonomy" id="2934937"/>
    <lineage>
        <taxon>Archaea</taxon>
        <taxon>Methanobacteriati</taxon>
        <taxon>Methanobacteriota</taxon>
        <taxon>Stenosarchaea group</taxon>
        <taxon>Halobacteria</taxon>
        <taxon>Halobacteriales</taxon>
        <taxon>Natronomonadaceae</taxon>
        <taxon>Halocatena</taxon>
    </lineage>
</organism>
<protein>
    <recommendedName>
        <fullName evidence="3">DUF177 domain-containing protein</fullName>
    </recommendedName>
</protein>